<keyword evidence="2" id="KW-0472">Membrane</keyword>
<feature type="transmembrane region" description="Helical" evidence="2">
    <location>
        <begin position="85"/>
        <end position="106"/>
    </location>
</feature>
<evidence type="ECO:0000256" key="1">
    <source>
        <dbReference type="SAM" id="MobiDB-lite"/>
    </source>
</evidence>
<sequence>MMAVGRDSKDLIGPLLAVNLVFYLIVLGLAGWSVDKYINGEQNHQHLGGNPATSFMLIYALLSGVIGASSMLVGFVHLRAWRNDSLASASAMAIISWAITALAFGFECKQILLGGHREKRLKTLEALIIISLLSQFLYVVLLHAGVFRSRYGPGDNNSKKPETPPTQIVESRPAAAKGAARDATSSKETFYVMPERTGISGQREIDHDAAAAASGQMYESFLMHRAHAISKDPTISARGRSF</sequence>
<evidence type="ECO:0008006" key="5">
    <source>
        <dbReference type="Google" id="ProtNLM"/>
    </source>
</evidence>
<organism evidence="3 4">
    <name type="scientific">Populus deltoides</name>
    <name type="common">Eastern poplar</name>
    <name type="synonym">Eastern cottonwood</name>
    <dbReference type="NCBI Taxonomy" id="3696"/>
    <lineage>
        <taxon>Eukaryota</taxon>
        <taxon>Viridiplantae</taxon>
        <taxon>Streptophyta</taxon>
        <taxon>Embryophyta</taxon>
        <taxon>Tracheophyta</taxon>
        <taxon>Spermatophyta</taxon>
        <taxon>Magnoliopsida</taxon>
        <taxon>eudicotyledons</taxon>
        <taxon>Gunneridae</taxon>
        <taxon>Pentapetalae</taxon>
        <taxon>rosids</taxon>
        <taxon>fabids</taxon>
        <taxon>Malpighiales</taxon>
        <taxon>Salicaceae</taxon>
        <taxon>Saliceae</taxon>
        <taxon>Populus</taxon>
    </lineage>
</organism>
<feature type="compositionally biased region" description="Low complexity" evidence="1">
    <location>
        <begin position="174"/>
        <end position="183"/>
    </location>
</feature>
<protein>
    <recommendedName>
        <fullName evidence="5">AWPM-19-like family protein</fullName>
    </recommendedName>
</protein>
<dbReference type="AlphaFoldDB" id="A0A8T2WRB0"/>
<name>A0A8T2WRB0_POPDE</name>
<reference evidence="3" key="1">
    <citation type="journal article" date="2021" name="J. Hered.">
        <title>Genome Assembly of Salicaceae Populus deltoides (Eastern Cottonwood) I-69 Based on Nanopore Sequencing and Hi-C Technologies.</title>
        <authorList>
            <person name="Bai S."/>
            <person name="Wu H."/>
            <person name="Zhang J."/>
            <person name="Pan Z."/>
            <person name="Zhao W."/>
            <person name="Li Z."/>
            <person name="Tong C."/>
        </authorList>
    </citation>
    <scope>NUCLEOTIDE SEQUENCE</scope>
    <source>
        <tissue evidence="3">Leaf</tissue>
    </source>
</reference>
<evidence type="ECO:0000313" key="3">
    <source>
        <dbReference type="EMBL" id="KAH8483378.1"/>
    </source>
</evidence>
<feature type="transmembrane region" description="Helical" evidence="2">
    <location>
        <begin position="54"/>
        <end position="78"/>
    </location>
</feature>
<dbReference type="InterPro" id="IPR008390">
    <property type="entry name" value="AWPM-19"/>
</dbReference>
<comment type="caution">
    <text evidence="3">The sequence shown here is derived from an EMBL/GenBank/DDBJ whole genome shotgun (WGS) entry which is preliminary data.</text>
</comment>
<gene>
    <name evidence="3" type="ORF">H0E87_027970</name>
</gene>
<feature type="transmembrane region" description="Helical" evidence="2">
    <location>
        <begin position="126"/>
        <end position="147"/>
    </location>
</feature>
<proteinExistence type="predicted"/>
<keyword evidence="2" id="KW-0812">Transmembrane</keyword>
<feature type="transmembrane region" description="Helical" evidence="2">
    <location>
        <begin position="12"/>
        <end position="34"/>
    </location>
</feature>
<evidence type="ECO:0000256" key="2">
    <source>
        <dbReference type="SAM" id="Phobius"/>
    </source>
</evidence>
<keyword evidence="2" id="KW-1133">Transmembrane helix</keyword>
<evidence type="ECO:0000313" key="4">
    <source>
        <dbReference type="Proteomes" id="UP000807159"/>
    </source>
</evidence>
<dbReference type="Pfam" id="PF05512">
    <property type="entry name" value="AWPM-19"/>
    <property type="match status" value="1"/>
</dbReference>
<dbReference type="PANTHER" id="PTHR33294">
    <property type="entry name" value="AWPM-19-LIKE FAMILY PROTEIN"/>
    <property type="match status" value="1"/>
</dbReference>
<feature type="region of interest" description="Disordered" evidence="1">
    <location>
        <begin position="153"/>
        <end position="185"/>
    </location>
</feature>
<keyword evidence="4" id="KW-1185">Reference proteome</keyword>
<accession>A0A8T2WRB0</accession>
<dbReference type="Proteomes" id="UP000807159">
    <property type="component" value="Chromosome 17"/>
</dbReference>
<dbReference type="PANTHER" id="PTHR33294:SF8">
    <property type="entry name" value="OS02G0731500 PROTEIN"/>
    <property type="match status" value="1"/>
</dbReference>
<dbReference type="EMBL" id="JACEGQ020000017">
    <property type="protein sequence ID" value="KAH8483378.1"/>
    <property type="molecule type" value="Genomic_DNA"/>
</dbReference>